<feature type="domain" description="Glycosyl hydrolase family 13 catalytic" evidence="11">
    <location>
        <begin position="405"/>
        <end position="787"/>
    </location>
</feature>
<dbReference type="GO" id="GO:0005975">
    <property type="term" value="P:carbohydrate metabolic process"/>
    <property type="evidence" value="ECO:0007669"/>
    <property type="project" value="InterPro"/>
</dbReference>
<organism evidence="12 13">
    <name type="scientific">Granulicatella balaenopterae</name>
    <dbReference type="NCBI Taxonomy" id="137733"/>
    <lineage>
        <taxon>Bacteria</taxon>
        <taxon>Bacillati</taxon>
        <taxon>Bacillota</taxon>
        <taxon>Bacilli</taxon>
        <taxon>Lactobacillales</taxon>
        <taxon>Carnobacteriaceae</taxon>
        <taxon>Granulicatella</taxon>
    </lineage>
</organism>
<reference evidence="12 13" key="1">
    <citation type="submission" date="2016-10" db="EMBL/GenBank/DDBJ databases">
        <authorList>
            <person name="de Groot N.N."/>
        </authorList>
    </citation>
    <scope>NUCLEOTIDE SEQUENCE [LARGE SCALE GENOMIC DNA]</scope>
    <source>
        <strain evidence="12 13">DSM 15827</strain>
    </source>
</reference>
<feature type="non-terminal residue" evidence="12">
    <location>
        <position position="1301"/>
    </location>
</feature>
<dbReference type="Pfam" id="PF02922">
    <property type="entry name" value="CBM_48"/>
    <property type="match status" value="1"/>
</dbReference>
<keyword evidence="10" id="KW-1133">Transmembrane helix</keyword>
<dbReference type="InterPro" id="IPR013784">
    <property type="entry name" value="Carb-bd-like_fold"/>
</dbReference>
<dbReference type="SMART" id="SM00642">
    <property type="entry name" value="Aamy"/>
    <property type="match status" value="1"/>
</dbReference>
<dbReference type="PANTHER" id="PTHR10357">
    <property type="entry name" value="ALPHA-AMYLASE FAMILY MEMBER"/>
    <property type="match status" value="1"/>
</dbReference>
<dbReference type="SUPFAM" id="SSF51445">
    <property type="entry name" value="(Trans)glycosidases"/>
    <property type="match status" value="1"/>
</dbReference>
<dbReference type="InterPro" id="IPR017853">
    <property type="entry name" value="GH"/>
</dbReference>
<evidence type="ECO:0000256" key="5">
    <source>
        <dbReference type="ARBA" id="ARBA00023295"/>
    </source>
</evidence>
<name>A0A1H9PEA6_9LACT</name>
<evidence type="ECO:0000256" key="3">
    <source>
        <dbReference type="ARBA" id="ARBA00022801"/>
    </source>
</evidence>
<dbReference type="Gene3D" id="2.60.40.10">
    <property type="entry name" value="Immunoglobulins"/>
    <property type="match status" value="1"/>
</dbReference>
<evidence type="ECO:0000256" key="1">
    <source>
        <dbReference type="ARBA" id="ARBA00008061"/>
    </source>
</evidence>
<protein>
    <recommendedName>
        <fullName evidence="7">pullulanase</fullName>
        <ecNumber evidence="7">3.2.1.41</ecNumber>
    </recommendedName>
    <alternativeName>
        <fullName evidence="8">Alpha-dextrin endo-1,6-alpha-glucosidase</fullName>
    </alternativeName>
    <alternativeName>
        <fullName evidence="9">Pullulan 6-glucanohydrolase</fullName>
    </alternativeName>
</protein>
<sequence length="1301" mass="145682">MFDDQGNGRDSHFYQTKWKYGLMFVALSTGLVITTQSAQLLAEEANLPTTTLVSEQAEEPPIKEGYFRVHFKGLDEEKINDLGLWLWGGVANPSDGWPGGATKFDASHKSQYGYYIDIPQSQPVGNINYLLLDCTKEGDAAKITTTDQTISLLTPEMNQAFIDEKFAVHVNEPNLNENIMRIHYHREDNEYDDWGLWLWGDSVAASKTWPTDAMHYTGKDQYGVYFDVPVTNGVNSSFGFLVVNKDGSQQSGDMQANRKANDQIFIQNTDTTIFDNPYQFDSNKPVEPTEPGTAEISASASVNHAINSNESAILTVDITNNSQLKVANIKADLSAIGGGNNVAISPELNAITVSVPNTVVSGDYQIPVTVIDEKGGYYTTEALITINEREKQASEKDWDEQIIYFMVTDRFKDGNPANNDPASMNYASAQNQAGVYHGGDFKGVTEKLDYLKELGVTTIWVTPIVEQVEQDASYGTENGEYYAYHGYWAKNFEELNPHLGTLDEFHTLIDEAAERNINIMVDVVLNHAGYGMDKPADKEIPGFPSDSDRQKFHDMFRTENGLDIDKEQSLAGLPDFKTEDPAVRKKLVDWQAQWLEKAKTPKGNSIYGYRIDTVKHVDNTTWQAFKNALVTKDQDFHLIGESWGANYQDTKGHLNSGMMDSLLDFGFKGIAKQFIDGDLTGAMTSIIARNQALTSNLTLGQFLSSHDEDGFMLHQTDANKQKLAATLQITSKGQPVIYYGEELGQTGQNNWPIYTNRYDFDWEEAEKAVKADDYDMYDHYKKLLAFRNQYSELLSRGTTEILGGTNQQGWLVAKRILSNQVAYIGYNSTDEVKELTFEVTNPNTAITDHYTGATYQATTNEDGKHIVIVEVPRLAEGGTILLTSDQAEITAVSEKAKEVPAEDPIAEGSIRMHFKQLPDQALSDLGLWIWGDVETPSESVDTWPQGATSFSTAKTDGYGYYIDVPMKEGKKEKVQFLINNSNGDNLSQDREIAILSDTMNEAWIDEQYRSYSYEPLAQEQMIRINYYRTDGNYADLGVWLWEDVEHASSNWPDGMNLINEGQYGRYVDVPLKEAAKKLGFLFVNEKTGDKTQDKNYIFDDLSNHTQIFVKDTDTKVYTNPYYADQIILNGAEQISPTEIALTFTTLEGASDDEIKAEIKVNLADKPAEITDYDINRDTNKIVLKGNFTIGVTPYKISYKGLTFQARLGWQMIDSQYGYDGELGATISEDGTSATTKVWAPSAEKVSLVIYDKNDQNTVLTTTPMNQGEKGVWDLTISAADLGIDNLTGYYYHYLIERNGEK</sequence>
<dbReference type="Gene3D" id="2.60.40.1220">
    <property type="match status" value="1"/>
</dbReference>
<dbReference type="RefSeq" id="WP_245711164.1">
    <property type="nucleotide sequence ID" value="NZ_FOGF01000055.1"/>
</dbReference>
<feature type="transmembrane region" description="Helical" evidence="10">
    <location>
        <begin position="20"/>
        <end position="42"/>
    </location>
</feature>
<evidence type="ECO:0000256" key="9">
    <source>
        <dbReference type="ARBA" id="ARBA00031076"/>
    </source>
</evidence>
<keyword evidence="2" id="KW-0732">Signal</keyword>
<dbReference type="GO" id="GO:0051060">
    <property type="term" value="F:pullulanase activity"/>
    <property type="evidence" value="ECO:0007669"/>
    <property type="project" value="UniProtKB-EC"/>
</dbReference>
<gene>
    <name evidence="12" type="ORF">SAMN05421767_1551</name>
</gene>
<dbReference type="Gene3D" id="2.60.40.1110">
    <property type="match status" value="4"/>
</dbReference>
<keyword evidence="5 12" id="KW-0326">Glycosidase</keyword>
<evidence type="ECO:0000313" key="13">
    <source>
        <dbReference type="Proteomes" id="UP000198556"/>
    </source>
</evidence>
<dbReference type="CDD" id="cd02860">
    <property type="entry name" value="E_set_Pullulanase"/>
    <property type="match status" value="1"/>
</dbReference>
<dbReference type="Pfam" id="PF00128">
    <property type="entry name" value="Alpha-amylase"/>
    <property type="match status" value="1"/>
</dbReference>
<keyword evidence="10" id="KW-0812">Transmembrane</keyword>
<dbReference type="InterPro" id="IPR006047">
    <property type="entry name" value="GH13_cat_dom"/>
</dbReference>
<dbReference type="EMBL" id="FOGF01000055">
    <property type="protein sequence ID" value="SER45913.1"/>
    <property type="molecule type" value="Genomic_DNA"/>
</dbReference>
<evidence type="ECO:0000256" key="4">
    <source>
        <dbReference type="ARBA" id="ARBA00022837"/>
    </source>
</evidence>
<accession>A0A1H9PEA6</accession>
<evidence type="ECO:0000256" key="8">
    <source>
        <dbReference type="ARBA" id="ARBA00029618"/>
    </source>
</evidence>
<dbReference type="EC" id="3.2.1.41" evidence="7"/>
<keyword evidence="13" id="KW-1185">Reference proteome</keyword>
<comment type="catalytic activity">
    <reaction evidence="6">
        <text>Hydrolysis of (1-&gt;6)-alpha-D-glucosidic linkages in pullulan, amylopectin and glycogen, and in the alpha- and beta-limit dextrins of amylopectin and glycogen.</text>
        <dbReference type="EC" id="3.2.1.41"/>
    </reaction>
</comment>
<dbReference type="STRING" id="137733.SAMN05421767_1551"/>
<dbReference type="InterPro" id="IPR013783">
    <property type="entry name" value="Ig-like_fold"/>
</dbReference>
<keyword evidence="3" id="KW-0378">Hydrolase</keyword>
<evidence type="ECO:0000259" key="11">
    <source>
        <dbReference type="SMART" id="SM00642"/>
    </source>
</evidence>
<keyword evidence="4" id="KW-0106">Calcium</keyword>
<evidence type="ECO:0000256" key="10">
    <source>
        <dbReference type="SAM" id="Phobius"/>
    </source>
</evidence>
<dbReference type="CDD" id="cd10315">
    <property type="entry name" value="CBM41_pullulanase"/>
    <property type="match status" value="4"/>
</dbReference>
<evidence type="ECO:0000313" key="12">
    <source>
        <dbReference type="EMBL" id="SER45913.1"/>
    </source>
</evidence>
<evidence type="ECO:0000256" key="6">
    <source>
        <dbReference type="ARBA" id="ARBA00023965"/>
    </source>
</evidence>
<dbReference type="SUPFAM" id="SSF81296">
    <property type="entry name" value="E set domains"/>
    <property type="match status" value="1"/>
</dbReference>
<comment type="similarity">
    <text evidence="1">Belongs to the glycosyl hydrolase 13 family.</text>
</comment>
<dbReference type="Proteomes" id="UP000198556">
    <property type="component" value="Unassembled WGS sequence"/>
</dbReference>
<dbReference type="GO" id="GO:0030246">
    <property type="term" value="F:carbohydrate binding"/>
    <property type="evidence" value="ECO:0007669"/>
    <property type="project" value="InterPro"/>
</dbReference>
<evidence type="ECO:0000256" key="7">
    <source>
        <dbReference type="ARBA" id="ARBA00024062"/>
    </source>
</evidence>
<dbReference type="InterPro" id="IPR004193">
    <property type="entry name" value="Glyco_hydro_13_N"/>
</dbReference>
<dbReference type="InterPro" id="IPR005323">
    <property type="entry name" value="CBM41_pullulanase"/>
</dbReference>
<dbReference type="SUPFAM" id="SSF49452">
    <property type="entry name" value="Starch-binding domain-like"/>
    <property type="match status" value="4"/>
</dbReference>
<dbReference type="InterPro" id="IPR014756">
    <property type="entry name" value="Ig_E-set"/>
</dbReference>
<evidence type="ECO:0000256" key="2">
    <source>
        <dbReference type="ARBA" id="ARBA00022729"/>
    </source>
</evidence>
<dbReference type="PANTHER" id="PTHR10357:SF209">
    <property type="entry name" value="PERIPLASMIC ALPHA-AMYLASE"/>
    <property type="match status" value="1"/>
</dbReference>
<keyword evidence="10" id="KW-0472">Membrane</keyword>
<dbReference type="Gene3D" id="3.20.20.80">
    <property type="entry name" value="Glycosidases"/>
    <property type="match status" value="1"/>
</dbReference>
<dbReference type="InterPro" id="IPR014755">
    <property type="entry name" value="Cu-Rt/internalin_Ig-like"/>
</dbReference>
<dbReference type="Pfam" id="PF03714">
    <property type="entry name" value="PUD"/>
    <property type="match status" value="4"/>
</dbReference>
<proteinExistence type="inferred from homology"/>